<dbReference type="AlphaFoldDB" id="A0A0F9DQA4"/>
<comment type="caution">
    <text evidence="3">The sequence shown here is derived from an EMBL/GenBank/DDBJ whole genome shotgun (WGS) entry which is preliminary data.</text>
</comment>
<name>A0A0F9DQA4_9ZZZZ</name>
<accession>A0A0F9DQA4</accession>
<dbReference type="PANTHER" id="PTHR32329:SF7">
    <property type="entry name" value="ACTIVATOR OF 2-HYDROXYACYL-COA-HYDRATASE"/>
    <property type="match status" value="1"/>
</dbReference>
<feature type="domain" description="DUF2229" evidence="2">
    <location>
        <begin position="228"/>
        <end position="447"/>
    </location>
</feature>
<dbReference type="PANTHER" id="PTHR32329">
    <property type="entry name" value="BIFUNCTIONAL PROTEIN [INCLUDES 2-HYDROXYACYL-COA DEHYDRATASE (N-TER) AND ITS ACTIVATOR DOMAIN (C_TERM)-RELATED"/>
    <property type="match status" value="1"/>
</dbReference>
<dbReference type="Pfam" id="PF01869">
    <property type="entry name" value="BcrAD_BadFG"/>
    <property type="match status" value="1"/>
</dbReference>
<gene>
    <name evidence="3" type="ORF">LCGC14_2518900</name>
</gene>
<feature type="non-terminal residue" evidence="3">
    <location>
        <position position="1"/>
    </location>
</feature>
<reference evidence="3" key="1">
    <citation type="journal article" date="2015" name="Nature">
        <title>Complex archaea that bridge the gap between prokaryotes and eukaryotes.</title>
        <authorList>
            <person name="Spang A."/>
            <person name="Saw J.H."/>
            <person name="Jorgensen S.L."/>
            <person name="Zaremba-Niedzwiedzka K."/>
            <person name="Martijn J."/>
            <person name="Lind A.E."/>
            <person name="van Eijk R."/>
            <person name="Schleper C."/>
            <person name="Guy L."/>
            <person name="Ettema T.J."/>
        </authorList>
    </citation>
    <scope>NUCLEOTIDE SEQUENCE</scope>
</reference>
<organism evidence="3">
    <name type="scientific">marine sediment metagenome</name>
    <dbReference type="NCBI Taxonomy" id="412755"/>
    <lineage>
        <taxon>unclassified sequences</taxon>
        <taxon>metagenomes</taxon>
        <taxon>ecological metagenomes</taxon>
    </lineage>
</organism>
<proteinExistence type="predicted"/>
<sequence>MNKVCAAGTGSFLEEQAEKLDIKITDFGKIALEADKPARLGDRCTVFMESDLNAHQQSGVKKESLISGLAYSIVYNYILKVVGKKRIGNRIFFQGGVTNNKSVIAAFEKVTGKPITVPPHFDVTGAIGAAILARKTIKGKETKFKGFRRSAASYSVNNFTCKYCSNQCEIRSVKIEGEDKPLFYGGRCERYEVEERKGKGKNIPNLFKERLNLLLGDFTEELPDGRPTIGIPRGLMVFYQQFPYWRTFFKELGFRIVLSSSTNRKLITESLEKQQAETCFPCGVMHGHVYDLLTKGTDYIFLPSIIDSKAEKINPTKNYNCPWVQTFPYMARAGLRDNEAVKKLLIPVFHFKYTGKILNKEISSYMSEKFNISKAKTLKAMKKADRTQTEFERKLETRGHEVLKDLPEGKKSVVIIGRPYNTNDPEMNLHLVEKLINLDVLPIPIDFLPLSEENIYKLH</sequence>
<dbReference type="InterPro" id="IPR002731">
    <property type="entry name" value="ATPase_BadF"/>
</dbReference>
<evidence type="ECO:0000259" key="1">
    <source>
        <dbReference type="Pfam" id="PF01869"/>
    </source>
</evidence>
<dbReference type="Pfam" id="PF09989">
    <property type="entry name" value="DUF2229"/>
    <property type="match status" value="1"/>
</dbReference>
<evidence type="ECO:0008006" key="4">
    <source>
        <dbReference type="Google" id="ProtNLM"/>
    </source>
</evidence>
<dbReference type="SUPFAM" id="SSF53067">
    <property type="entry name" value="Actin-like ATPase domain"/>
    <property type="match status" value="1"/>
</dbReference>
<dbReference type="Gene3D" id="3.30.420.40">
    <property type="match status" value="1"/>
</dbReference>
<dbReference type="EMBL" id="LAZR01040586">
    <property type="protein sequence ID" value="KKL14123.1"/>
    <property type="molecule type" value="Genomic_DNA"/>
</dbReference>
<evidence type="ECO:0000259" key="2">
    <source>
        <dbReference type="Pfam" id="PF09989"/>
    </source>
</evidence>
<dbReference type="InterPro" id="IPR051805">
    <property type="entry name" value="Dehydratase_Activator_Redct"/>
</dbReference>
<evidence type="ECO:0000313" key="3">
    <source>
        <dbReference type="EMBL" id="KKL14123.1"/>
    </source>
</evidence>
<feature type="domain" description="ATPase BadF/BadG/BcrA/BcrD type" evidence="1">
    <location>
        <begin position="1"/>
        <end position="133"/>
    </location>
</feature>
<dbReference type="InterPro" id="IPR018709">
    <property type="entry name" value="CoA_activase_DUF2229"/>
</dbReference>
<protein>
    <recommendedName>
        <fullName evidence="4">ATPase BadF/BadG/BcrA/BcrD type domain-containing protein</fullName>
    </recommendedName>
</protein>
<dbReference type="InterPro" id="IPR043129">
    <property type="entry name" value="ATPase_NBD"/>
</dbReference>